<keyword evidence="3" id="KW-1185">Reference proteome</keyword>
<dbReference type="EMBL" id="JARKIE010000091">
    <property type="protein sequence ID" value="KAJ7687008.1"/>
    <property type="molecule type" value="Genomic_DNA"/>
</dbReference>
<evidence type="ECO:0000313" key="2">
    <source>
        <dbReference type="EMBL" id="KAJ7687008.1"/>
    </source>
</evidence>
<proteinExistence type="predicted"/>
<comment type="caution">
    <text evidence="2">The sequence shown here is derived from an EMBL/GenBank/DDBJ whole genome shotgun (WGS) entry which is preliminary data.</text>
</comment>
<protein>
    <submittedName>
        <fullName evidence="2">Uncharacterized protein</fullName>
    </submittedName>
</protein>
<name>A0AAD7DAW8_MYCRO</name>
<feature type="compositionally biased region" description="Basic residues" evidence="1">
    <location>
        <begin position="94"/>
        <end position="109"/>
    </location>
</feature>
<sequence length="157" mass="17906">MLFCAKFLRTLGLNFRHLELRLLIWSLAATEEYADAARVGLGFIRPARGRPKPTARRRSPLPITNTIPQRIYSREAHIECACIHDHDPASLRTRCSRPRPQRIRSHPNTRLRETQDPATFKVSNTPSNMSLPGFRSRKDFGGRRAEGTVAGEQGRNY</sequence>
<accession>A0AAD7DAW8</accession>
<gene>
    <name evidence="2" type="ORF">B0H17DRAFT_1136516</name>
</gene>
<organism evidence="2 3">
    <name type="scientific">Mycena rosella</name>
    <name type="common">Pink bonnet</name>
    <name type="synonym">Agaricus rosellus</name>
    <dbReference type="NCBI Taxonomy" id="1033263"/>
    <lineage>
        <taxon>Eukaryota</taxon>
        <taxon>Fungi</taxon>
        <taxon>Dikarya</taxon>
        <taxon>Basidiomycota</taxon>
        <taxon>Agaricomycotina</taxon>
        <taxon>Agaricomycetes</taxon>
        <taxon>Agaricomycetidae</taxon>
        <taxon>Agaricales</taxon>
        <taxon>Marasmiineae</taxon>
        <taxon>Mycenaceae</taxon>
        <taxon>Mycena</taxon>
    </lineage>
</organism>
<dbReference type="Proteomes" id="UP001221757">
    <property type="component" value="Unassembled WGS sequence"/>
</dbReference>
<feature type="region of interest" description="Disordered" evidence="1">
    <location>
        <begin position="93"/>
        <end position="157"/>
    </location>
</feature>
<feature type="compositionally biased region" description="Basic and acidic residues" evidence="1">
    <location>
        <begin position="136"/>
        <end position="146"/>
    </location>
</feature>
<reference evidence="2" key="1">
    <citation type="submission" date="2023-03" db="EMBL/GenBank/DDBJ databases">
        <title>Massive genome expansion in bonnet fungi (Mycena s.s.) driven by repeated elements and novel gene families across ecological guilds.</title>
        <authorList>
            <consortium name="Lawrence Berkeley National Laboratory"/>
            <person name="Harder C.B."/>
            <person name="Miyauchi S."/>
            <person name="Viragh M."/>
            <person name="Kuo A."/>
            <person name="Thoen E."/>
            <person name="Andreopoulos B."/>
            <person name="Lu D."/>
            <person name="Skrede I."/>
            <person name="Drula E."/>
            <person name="Henrissat B."/>
            <person name="Morin E."/>
            <person name="Kohler A."/>
            <person name="Barry K."/>
            <person name="LaButti K."/>
            <person name="Morin E."/>
            <person name="Salamov A."/>
            <person name="Lipzen A."/>
            <person name="Mereny Z."/>
            <person name="Hegedus B."/>
            <person name="Baldrian P."/>
            <person name="Stursova M."/>
            <person name="Weitz H."/>
            <person name="Taylor A."/>
            <person name="Grigoriev I.V."/>
            <person name="Nagy L.G."/>
            <person name="Martin F."/>
            <person name="Kauserud H."/>
        </authorList>
    </citation>
    <scope>NUCLEOTIDE SEQUENCE</scope>
    <source>
        <strain evidence="2">CBHHK067</strain>
    </source>
</reference>
<feature type="compositionally biased region" description="Polar residues" evidence="1">
    <location>
        <begin position="121"/>
        <end position="130"/>
    </location>
</feature>
<evidence type="ECO:0000256" key="1">
    <source>
        <dbReference type="SAM" id="MobiDB-lite"/>
    </source>
</evidence>
<dbReference type="AlphaFoldDB" id="A0AAD7DAW8"/>
<evidence type="ECO:0000313" key="3">
    <source>
        <dbReference type="Proteomes" id="UP001221757"/>
    </source>
</evidence>